<keyword evidence="2" id="KW-0378">Hydrolase</keyword>
<gene>
    <name evidence="2" type="ORF">V3C41_19515</name>
</gene>
<dbReference type="Gene3D" id="3.10.310.70">
    <property type="match status" value="1"/>
</dbReference>
<dbReference type="Gene3D" id="2.30.40.10">
    <property type="entry name" value="Urease, subunit C, domain 1"/>
    <property type="match status" value="1"/>
</dbReference>
<organism evidence="2 3">
    <name type="scientific">Paenarthrobacter nicotinovorans</name>
    <name type="common">Arthrobacter nicotinovorans</name>
    <dbReference type="NCBI Taxonomy" id="29320"/>
    <lineage>
        <taxon>Bacteria</taxon>
        <taxon>Bacillati</taxon>
        <taxon>Actinomycetota</taxon>
        <taxon>Actinomycetes</taxon>
        <taxon>Micrococcales</taxon>
        <taxon>Micrococcaceae</taxon>
        <taxon>Paenarthrobacter</taxon>
    </lineage>
</organism>
<dbReference type="PANTHER" id="PTHR22642:SF2">
    <property type="entry name" value="PROTEIN LONG AFTER FAR-RED 3"/>
    <property type="match status" value="1"/>
</dbReference>
<dbReference type="InterPro" id="IPR033932">
    <property type="entry name" value="YtcJ-like"/>
</dbReference>
<name>A0ABV0GXA4_PAENI</name>
<reference evidence="2 3" key="1">
    <citation type="journal article" date="2024" name="Appl. Microbiol. Biotechnol.">
        <title>Biosynthetic gene clusters with biotechnological applications in novel Antarctic isolates from Actinomycetota.</title>
        <authorList>
            <person name="Bruna P."/>
            <person name="Nunez-Montero K."/>
            <person name="Contreras M.J."/>
            <person name="Leal K."/>
            <person name="Garcia M."/>
            <person name="Abanto M."/>
            <person name="Barrientos L."/>
        </authorList>
    </citation>
    <scope>NUCLEOTIDE SEQUENCE [LARGE SCALE GENOMIC DNA]</scope>
    <source>
        <strain evidence="2 3">Se16.17</strain>
    </source>
</reference>
<keyword evidence="3" id="KW-1185">Reference proteome</keyword>
<protein>
    <submittedName>
        <fullName evidence="2">Amidohydrolase</fullName>
        <ecNumber evidence="2">3.5.-.-</ecNumber>
    </submittedName>
</protein>
<dbReference type="CDD" id="cd01300">
    <property type="entry name" value="YtcJ_like"/>
    <property type="match status" value="1"/>
</dbReference>
<dbReference type="InterPro" id="IPR032466">
    <property type="entry name" value="Metal_Hydrolase"/>
</dbReference>
<proteinExistence type="predicted"/>
<feature type="domain" description="Amidohydrolase 3" evidence="1">
    <location>
        <begin position="48"/>
        <end position="519"/>
    </location>
</feature>
<dbReference type="SUPFAM" id="SSF51338">
    <property type="entry name" value="Composite domain of metallo-dependent hydrolases"/>
    <property type="match status" value="1"/>
</dbReference>
<dbReference type="GO" id="GO:0016787">
    <property type="term" value="F:hydrolase activity"/>
    <property type="evidence" value="ECO:0007669"/>
    <property type="project" value="UniProtKB-KW"/>
</dbReference>
<evidence type="ECO:0000313" key="3">
    <source>
        <dbReference type="Proteomes" id="UP001448614"/>
    </source>
</evidence>
<evidence type="ECO:0000259" key="1">
    <source>
        <dbReference type="Pfam" id="PF07969"/>
    </source>
</evidence>
<dbReference type="InterPro" id="IPR011059">
    <property type="entry name" value="Metal-dep_hydrolase_composite"/>
</dbReference>
<accession>A0ABV0GXA4</accession>
<dbReference type="Pfam" id="PF07969">
    <property type="entry name" value="Amidohydro_3"/>
    <property type="match status" value="1"/>
</dbReference>
<comment type="caution">
    <text evidence="2">The sequence shown here is derived from an EMBL/GenBank/DDBJ whole genome shotgun (WGS) entry which is preliminary data.</text>
</comment>
<dbReference type="InterPro" id="IPR013108">
    <property type="entry name" value="Amidohydro_3"/>
</dbReference>
<evidence type="ECO:0000313" key="2">
    <source>
        <dbReference type="EMBL" id="MEO3943266.1"/>
    </source>
</evidence>
<dbReference type="SUPFAM" id="SSF51556">
    <property type="entry name" value="Metallo-dependent hydrolases"/>
    <property type="match status" value="1"/>
</dbReference>
<dbReference type="PANTHER" id="PTHR22642">
    <property type="entry name" value="IMIDAZOLONEPROPIONASE"/>
    <property type="match status" value="1"/>
</dbReference>
<dbReference type="EC" id="3.5.-.-" evidence="2"/>
<dbReference type="Gene3D" id="3.20.20.140">
    <property type="entry name" value="Metal-dependent hydrolases"/>
    <property type="match status" value="1"/>
</dbReference>
<dbReference type="EMBL" id="JBBMFV010000004">
    <property type="protein sequence ID" value="MEO3943266.1"/>
    <property type="molecule type" value="Genomic_DNA"/>
</dbReference>
<dbReference type="RefSeq" id="WP_223945317.1">
    <property type="nucleotide sequence ID" value="NZ_JBBMFV010000004.1"/>
</dbReference>
<dbReference type="Proteomes" id="UP001448614">
    <property type="component" value="Unassembled WGS sequence"/>
</dbReference>
<sequence>MSTAYTNGKIYTVNPDQPWAEALVVDDGVIVAIGTEEDIRLRITEDIEVVDLEGRMMMPGIHDAHLHLLFSGLKFRFEPRLSPGGDQQRVIEDIRSCNCSGPVEADGTSWVLGGDFFPPDLGPGGVTKDFLDGAFPDQPVFLYDYTIHHGLANSKALELAGISEDITDPPGGRYIRDEATGALTGEMVEQARWPVLRSIPDYSRTTNAEAIAWAVSVCHEFGITSVQEASASPQALQAFRDLDQENQLKIRIAAHLVWRDEGFGMATLDALESTIKSRDEWASQHVDTKFIKVWLDGAPLPPHFTQADLTEDGAVDETNILVPEEEFVTRLAEFDAAGLTVKIHCAGEGSTRRALDAIEKVRTINGPDGPRHEIAHAGFISPSDYARLHEHNVVAEMSPAIWHVPEYGLTDYYHFNSVLKNDAHMTVGSDWIITSDPNLFPALQGMLQHASESIDLPSALEAMTISGARAVDQQKHQGSLEIGKTADFIVLDRNLFDVPVNEIGSTQVIRTVFEGETVFHRP</sequence>